<organism evidence="1 2">
    <name type="scientific">Coemansia nantahalensis</name>
    <dbReference type="NCBI Taxonomy" id="2789366"/>
    <lineage>
        <taxon>Eukaryota</taxon>
        <taxon>Fungi</taxon>
        <taxon>Fungi incertae sedis</taxon>
        <taxon>Zoopagomycota</taxon>
        <taxon>Kickxellomycotina</taxon>
        <taxon>Kickxellomycetes</taxon>
        <taxon>Kickxellales</taxon>
        <taxon>Kickxellaceae</taxon>
        <taxon>Coemansia</taxon>
    </lineage>
</organism>
<dbReference type="EMBL" id="JANBUJ010000279">
    <property type="protein sequence ID" value="KAJ2773045.1"/>
    <property type="molecule type" value="Genomic_DNA"/>
</dbReference>
<gene>
    <name evidence="1" type="ORF">IWQ57_001487</name>
</gene>
<sequence>MRFTLTLCVGLLLAAAGRASAADATYTQVTVEQLNRAVPAAAAPGYCSAPKAAGECATNSQAAAAITNAMARYGVRRRGEVVALVALMALESGDWMYNTNHFPGRPGQGTRAMLMYPYTYAYAKALHPADTPPAAEGSTDPAVMNQVRGRVLGDDDSFGAAFWYLVHSAPQYHSDPSKLRDGSLDDFKDYVVNGVGGAWSQERENAWNLVNAGL</sequence>
<comment type="caution">
    <text evidence="1">The sequence shown here is derived from an EMBL/GenBank/DDBJ whole genome shotgun (WGS) entry which is preliminary data.</text>
</comment>
<evidence type="ECO:0000313" key="2">
    <source>
        <dbReference type="Proteomes" id="UP001140234"/>
    </source>
</evidence>
<evidence type="ECO:0000313" key="1">
    <source>
        <dbReference type="EMBL" id="KAJ2773045.1"/>
    </source>
</evidence>
<name>A0ACC1K4T4_9FUNG</name>
<accession>A0ACC1K4T4</accession>
<proteinExistence type="predicted"/>
<protein>
    <submittedName>
        <fullName evidence="1">Uncharacterized protein</fullName>
    </submittedName>
</protein>
<keyword evidence="2" id="KW-1185">Reference proteome</keyword>
<dbReference type="Proteomes" id="UP001140234">
    <property type="component" value="Unassembled WGS sequence"/>
</dbReference>
<reference evidence="1" key="1">
    <citation type="submission" date="2022-07" db="EMBL/GenBank/DDBJ databases">
        <title>Phylogenomic reconstructions and comparative analyses of Kickxellomycotina fungi.</title>
        <authorList>
            <person name="Reynolds N.K."/>
            <person name="Stajich J.E."/>
            <person name="Barry K."/>
            <person name="Grigoriev I.V."/>
            <person name="Crous P."/>
            <person name="Smith M.E."/>
        </authorList>
    </citation>
    <scope>NUCLEOTIDE SEQUENCE</scope>
    <source>
        <strain evidence="1">CBS 109366</strain>
    </source>
</reference>